<keyword evidence="1" id="KW-0812">Transmembrane</keyword>
<evidence type="ECO:0000313" key="3">
    <source>
        <dbReference type="Proteomes" id="UP000235611"/>
    </source>
</evidence>
<dbReference type="RefSeq" id="WP_102477322.1">
    <property type="nucleotide sequence ID" value="NZ_MDBO01000001.1"/>
</dbReference>
<dbReference type="AlphaFoldDB" id="A0AAP8SYX1"/>
<sequence>MAKFRFWNNSPSLPVHIAITWGGIIQHYANDIPVGGYWEVDVPGGGWHDVQLRPGLRESRFDPKKDNVIAVAEIVIGSLAAVIAVAGVVLVPLTGGGSVVVAAGVVTATMGTVVTLTDIGFVIADRVVNPVSIAGLYGPDGYDIEVGGGDLTSDEDAATSTPIVRNIKPFVMKWKNNKTNSTGISPESLSEQWRDNSIWRISDCDTSFIDIKAGFNGHLYAVDANNNIYRKQTESSPWQCFLTHKSIVFTSLNGQDTFKDNVRVLSYTAFDHDHGIAIVTDGTQTYLCEDIPHKRTSFMVRKPEYDGATSFSVAYVKGKIKIDVVKNQDLYFDLKTPVHGSKVHDQYQSGFLNFNRDVCGTMIRISIDKTVYFGSDGINWVRLPGTPIKALALAKMHNGVYLLDTDHNLSFTSETEFCVVHLCCIKDKPCVASIAPPK</sequence>
<protein>
    <submittedName>
        <fullName evidence="2">Uncharacterized protein</fullName>
    </submittedName>
</protein>
<gene>
    <name evidence="2" type="ORF">BCS93_00230</name>
</gene>
<evidence type="ECO:0000313" key="2">
    <source>
        <dbReference type="EMBL" id="PMP17057.1"/>
    </source>
</evidence>
<evidence type="ECO:0000256" key="1">
    <source>
        <dbReference type="SAM" id="Phobius"/>
    </source>
</evidence>
<dbReference type="EMBL" id="MDBO01000001">
    <property type="protein sequence ID" value="PMP17057.1"/>
    <property type="molecule type" value="Genomic_DNA"/>
</dbReference>
<feature type="transmembrane region" description="Helical" evidence="1">
    <location>
        <begin position="68"/>
        <end position="93"/>
    </location>
</feature>
<accession>A0AAP8SYX1</accession>
<keyword evidence="1" id="KW-1133">Transmembrane helix</keyword>
<keyword evidence="1" id="KW-0472">Membrane</keyword>
<proteinExistence type="predicted"/>
<comment type="caution">
    <text evidence="2">The sequence shown here is derived from an EMBL/GenBank/DDBJ whole genome shotgun (WGS) entry which is preliminary data.</text>
</comment>
<dbReference type="Proteomes" id="UP000235611">
    <property type="component" value="Unassembled WGS sequence"/>
</dbReference>
<feature type="transmembrane region" description="Helical" evidence="1">
    <location>
        <begin position="99"/>
        <end position="124"/>
    </location>
</feature>
<organism evidence="2 3">
    <name type="scientific">Vibrio breoganii</name>
    <dbReference type="NCBI Taxonomy" id="553239"/>
    <lineage>
        <taxon>Bacteria</taxon>
        <taxon>Pseudomonadati</taxon>
        <taxon>Pseudomonadota</taxon>
        <taxon>Gammaproteobacteria</taxon>
        <taxon>Vibrionales</taxon>
        <taxon>Vibrionaceae</taxon>
        <taxon>Vibrio</taxon>
    </lineage>
</organism>
<reference evidence="3" key="1">
    <citation type="submission" date="2016-07" db="EMBL/GenBank/DDBJ databases">
        <title>Nontailed viruses are major unrecognized killers of bacteria in the ocean.</title>
        <authorList>
            <person name="Kauffman K."/>
            <person name="Hussain F."/>
            <person name="Yang J."/>
            <person name="Arevalo P."/>
            <person name="Brown J."/>
            <person name="Cutler M."/>
            <person name="Kelly L."/>
            <person name="Polz M.F."/>
        </authorList>
    </citation>
    <scope>NUCLEOTIDE SEQUENCE [LARGE SCALE GENOMIC DNA]</scope>
    <source>
        <strain evidence="3">10N.222.49.A5</strain>
    </source>
</reference>
<name>A0AAP8SYX1_9VIBR</name>